<dbReference type="SUPFAM" id="SSF82153">
    <property type="entry name" value="FAS1 domain"/>
    <property type="match status" value="3"/>
</dbReference>
<dbReference type="EMBL" id="CAJOBC010002930">
    <property type="protein sequence ID" value="CAF3758790.1"/>
    <property type="molecule type" value="Genomic_DNA"/>
</dbReference>
<sequence length="1127" mass="127974">MDNKTLLINLMLSLLVTVKGGPIEDLAKMPDLYQFYQQVIRQPELKMILQGTGKYSGGDLTIFAPTNDAMSRLGIKSEDPNILWKYHIVAGRYSDQTLFNMATEKFNQGTSKQLSDQRLQNNLPTMALPFQVFYGTGFYGGSGPHLDNKTNVGYASRGISWLTHSAFNQSNYKNNNPNYMYNTPQVRNWNNPINYNRNYVVAQGPRASNNRNLFPPNLMNYYTNVFNPNTNAQLQNTYVGGGPMMNKNYNPVVQAGIGVQKPTINNAFILQTRGMSRGVINVIDAILWPPERRDQTQYKTAYDILEDNTFSKLRELVARNNYLQAELRSQYHQTWFLPTNQAFQSSGSSLNYFFDPAFMNTTQDVVNFLKAHTLPLVVFPSNMDSTKQLMTLNGGKLVTFRKVKQPDGTFQFDVVADRQVSRILSSRPEDIKFYGNGLVFPINNVLGGPARTAADELARSYQYFMALVQQSGDTELMNLLQGSPAGLGNTPTSFNPYNQLNITILIPQQMSISQLGKSQELSTNLRRHILRLPVYVEQIPTNYQADQFFNQMQQQQQQQQFINNPFRSGQISDRKNYLSKRKRRQILVNPNINRQFQQPGFPRQEQQQGFIQNIPPQNYPQIHGQQFFSQQPNNYRQQEQQQLQSFQLNDENLHQQYPMYSSPIIFQDGQTYQTYDPSFSIQAQVSNGPHGNIVTLTGRSSSNSAPFQATILNSESNLPVRNGVMHIIRGLLSGTVTSMDTVLNQLQGVSLFNQFLQQTNIINELKNSGRSYTLFMPTNGALTQIGVTANTNKLRQFVQRHICADTLLDPLGNNIARKSEGFYSGQRQQYRPPLMMQQQPSKEEIQYLQRLSQASPISLKPRRHAVYMKKRKRRQDHAWFQALQGGKKWSERLQVGSHAGFISQIRNASYRRPIGGRPDLGPAYFQPDQQVHGGYPAAPSSYAGNNQLYNPGSYTRGGYGQPNSQYPPYNSNYYRKINYPYNQGQYWNNGTMNIQSNQPNPGKNYNKTVVSGPSIYNTGYQFYGAPQSCRALSGDQITVRQVQGASQSQGSYMVTCCGDISISAMVQSFNIYPPGYAVYTIGKALLSYGQTVNNLYSDAIRVYSYNYFLLLFTILFVSTIKHTEKIL</sequence>
<dbReference type="Proteomes" id="UP000663829">
    <property type="component" value="Unassembled WGS sequence"/>
</dbReference>
<feature type="domain" description="FAS1" evidence="2">
    <location>
        <begin position="297"/>
        <end position="446"/>
    </location>
</feature>
<dbReference type="InterPro" id="IPR036378">
    <property type="entry name" value="FAS1_dom_sf"/>
</dbReference>
<organism evidence="3 5">
    <name type="scientific">Didymodactylos carnosus</name>
    <dbReference type="NCBI Taxonomy" id="1234261"/>
    <lineage>
        <taxon>Eukaryota</taxon>
        <taxon>Metazoa</taxon>
        <taxon>Spiralia</taxon>
        <taxon>Gnathifera</taxon>
        <taxon>Rotifera</taxon>
        <taxon>Eurotatoria</taxon>
        <taxon>Bdelloidea</taxon>
        <taxon>Philodinida</taxon>
        <taxon>Philodinidae</taxon>
        <taxon>Didymodactylos</taxon>
    </lineage>
</organism>
<feature type="domain" description="FAS1" evidence="2">
    <location>
        <begin position="736"/>
        <end position="802"/>
    </location>
</feature>
<evidence type="ECO:0000313" key="4">
    <source>
        <dbReference type="EMBL" id="CAF3758790.1"/>
    </source>
</evidence>
<feature type="signal peptide" evidence="1">
    <location>
        <begin position="1"/>
        <end position="20"/>
    </location>
</feature>
<reference evidence="3" key="1">
    <citation type="submission" date="2021-02" db="EMBL/GenBank/DDBJ databases">
        <authorList>
            <person name="Nowell W R."/>
        </authorList>
    </citation>
    <scope>NUCLEOTIDE SEQUENCE</scope>
</reference>
<evidence type="ECO:0000313" key="3">
    <source>
        <dbReference type="EMBL" id="CAF0986536.1"/>
    </source>
</evidence>
<evidence type="ECO:0000313" key="5">
    <source>
        <dbReference type="Proteomes" id="UP000663829"/>
    </source>
</evidence>
<dbReference type="PROSITE" id="PS50213">
    <property type="entry name" value="FAS1"/>
    <property type="match status" value="3"/>
</dbReference>
<dbReference type="PANTHER" id="PTHR10900:SF77">
    <property type="entry name" value="FI19380P1"/>
    <property type="match status" value="1"/>
</dbReference>
<dbReference type="Pfam" id="PF02469">
    <property type="entry name" value="Fasciclin"/>
    <property type="match status" value="3"/>
</dbReference>
<evidence type="ECO:0000256" key="1">
    <source>
        <dbReference type="SAM" id="SignalP"/>
    </source>
</evidence>
<dbReference type="EMBL" id="CAJNOQ010002930">
    <property type="protein sequence ID" value="CAF0986536.1"/>
    <property type="molecule type" value="Genomic_DNA"/>
</dbReference>
<name>A0A814FPQ8_9BILA</name>
<dbReference type="Gene3D" id="2.30.180.10">
    <property type="entry name" value="FAS1 domain"/>
    <property type="match status" value="3"/>
</dbReference>
<feature type="chain" id="PRO_5036224401" description="FAS1 domain-containing protein" evidence="1">
    <location>
        <begin position="21"/>
        <end position="1127"/>
    </location>
</feature>
<proteinExistence type="predicted"/>
<dbReference type="PANTHER" id="PTHR10900">
    <property type="entry name" value="PERIOSTIN-RELATED"/>
    <property type="match status" value="1"/>
</dbReference>
<evidence type="ECO:0000259" key="2">
    <source>
        <dbReference type="PROSITE" id="PS50213"/>
    </source>
</evidence>
<keyword evidence="1" id="KW-0732">Signal</keyword>
<dbReference type="AlphaFoldDB" id="A0A814FPQ8"/>
<dbReference type="OrthoDB" id="286301at2759"/>
<dbReference type="SMART" id="SM00554">
    <property type="entry name" value="FAS1"/>
    <property type="match status" value="1"/>
</dbReference>
<protein>
    <recommendedName>
        <fullName evidence="2">FAS1 domain-containing protein</fullName>
    </recommendedName>
</protein>
<dbReference type="InterPro" id="IPR000782">
    <property type="entry name" value="FAS1_domain"/>
</dbReference>
<dbReference type="InterPro" id="IPR050904">
    <property type="entry name" value="Adhesion/Biosynth-related"/>
</dbReference>
<keyword evidence="5" id="KW-1185">Reference proteome</keyword>
<feature type="domain" description="FAS1" evidence="2">
    <location>
        <begin position="19"/>
        <end position="93"/>
    </location>
</feature>
<dbReference type="Proteomes" id="UP000681722">
    <property type="component" value="Unassembled WGS sequence"/>
</dbReference>
<comment type="caution">
    <text evidence="3">The sequence shown here is derived from an EMBL/GenBank/DDBJ whole genome shotgun (WGS) entry which is preliminary data.</text>
</comment>
<gene>
    <name evidence="3" type="ORF">GPM918_LOCUS13032</name>
    <name evidence="4" type="ORF">SRO942_LOCUS13032</name>
</gene>
<accession>A0A814FPQ8</accession>